<name>A0A9D2FZN5_9BACT</name>
<keyword evidence="1" id="KW-0472">Membrane</keyword>
<evidence type="ECO:0000313" key="3">
    <source>
        <dbReference type="Proteomes" id="UP000824055"/>
    </source>
</evidence>
<organism evidence="2 3">
    <name type="scientific">Candidatus Prevotella avicola</name>
    <dbReference type="NCBI Taxonomy" id="2838738"/>
    <lineage>
        <taxon>Bacteria</taxon>
        <taxon>Pseudomonadati</taxon>
        <taxon>Bacteroidota</taxon>
        <taxon>Bacteroidia</taxon>
        <taxon>Bacteroidales</taxon>
        <taxon>Prevotellaceae</taxon>
        <taxon>Prevotella</taxon>
    </lineage>
</organism>
<feature type="transmembrane region" description="Helical" evidence="1">
    <location>
        <begin position="94"/>
        <end position="116"/>
    </location>
</feature>
<dbReference type="Proteomes" id="UP000824055">
    <property type="component" value="Unassembled WGS sequence"/>
</dbReference>
<dbReference type="AlphaFoldDB" id="A0A9D2FZN5"/>
<evidence type="ECO:0000313" key="2">
    <source>
        <dbReference type="EMBL" id="HIZ69626.1"/>
    </source>
</evidence>
<proteinExistence type="predicted"/>
<comment type="caution">
    <text evidence="2">The sequence shown here is derived from an EMBL/GenBank/DDBJ whole genome shotgun (WGS) entry which is preliminary data.</text>
</comment>
<keyword evidence="1" id="KW-0812">Transmembrane</keyword>
<sequence>MKLNELEVKLIDDFSHQVTRKIDKYGDRPDFPNMDVYRIDRQELDGYLFDKQAILDMEGSPRSQYTLFGILAVIPILVLSAIPEENWPWGNLTVLAAIGCGLLLGLFIKGLVRMIISYRVRKMADRHMDAYINAVLSYEPSSEEE</sequence>
<evidence type="ECO:0000256" key="1">
    <source>
        <dbReference type="SAM" id="Phobius"/>
    </source>
</evidence>
<feature type="transmembrane region" description="Helical" evidence="1">
    <location>
        <begin position="65"/>
        <end position="82"/>
    </location>
</feature>
<accession>A0A9D2FZN5</accession>
<gene>
    <name evidence="2" type="ORF">H9966_07090</name>
</gene>
<keyword evidence="1" id="KW-1133">Transmembrane helix</keyword>
<reference evidence="2" key="2">
    <citation type="submission" date="2021-04" db="EMBL/GenBank/DDBJ databases">
        <authorList>
            <person name="Gilroy R."/>
        </authorList>
    </citation>
    <scope>NUCLEOTIDE SEQUENCE</scope>
    <source>
        <strain evidence="2">ChiHecec3B27-8219</strain>
    </source>
</reference>
<protein>
    <submittedName>
        <fullName evidence="2">Uncharacterized protein</fullName>
    </submittedName>
</protein>
<reference evidence="2" key="1">
    <citation type="journal article" date="2021" name="PeerJ">
        <title>Extensive microbial diversity within the chicken gut microbiome revealed by metagenomics and culture.</title>
        <authorList>
            <person name="Gilroy R."/>
            <person name="Ravi A."/>
            <person name="Getino M."/>
            <person name="Pursley I."/>
            <person name="Horton D.L."/>
            <person name="Alikhan N.F."/>
            <person name="Baker D."/>
            <person name="Gharbi K."/>
            <person name="Hall N."/>
            <person name="Watson M."/>
            <person name="Adriaenssens E.M."/>
            <person name="Foster-Nyarko E."/>
            <person name="Jarju S."/>
            <person name="Secka A."/>
            <person name="Antonio M."/>
            <person name="Oren A."/>
            <person name="Chaudhuri R.R."/>
            <person name="La Ragione R."/>
            <person name="Hildebrand F."/>
            <person name="Pallen M.J."/>
        </authorList>
    </citation>
    <scope>NUCLEOTIDE SEQUENCE</scope>
    <source>
        <strain evidence="2">ChiHecec3B27-8219</strain>
    </source>
</reference>
<dbReference type="EMBL" id="DXBE01000050">
    <property type="protein sequence ID" value="HIZ69626.1"/>
    <property type="molecule type" value="Genomic_DNA"/>
</dbReference>